<dbReference type="SUPFAM" id="SSF54106">
    <property type="entry name" value="LysM domain"/>
    <property type="match status" value="1"/>
</dbReference>
<keyword evidence="7" id="KW-0482">Metalloprotease</keyword>
<dbReference type="PANTHER" id="PTHR11705">
    <property type="entry name" value="PROTEASE FAMILY M14 CARBOXYPEPTIDASE A,B"/>
    <property type="match status" value="1"/>
</dbReference>
<feature type="domain" description="Peptidase M14" evidence="10">
    <location>
        <begin position="129"/>
        <end position="422"/>
    </location>
</feature>
<comment type="cofactor">
    <cofactor evidence="1">
        <name>Zn(2+)</name>
        <dbReference type="ChEBI" id="CHEBI:29105"/>
    </cofactor>
</comment>
<evidence type="ECO:0000313" key="12">
    <source>
        <dbReference type="Proteomes" id="UP000183952"/>
    </source>
</evidence>
<keyword evidence="6" id="KW-0862">Zinc</keyword>
<dbReference type="Pfam" id="PF01471">
    <property type="entry name" value="PG_binding_1"/>
    <property type="match status" value="1"/>
</dbReference>
<organism evidence="11 12">
    <name type="scientific">Hathewaya proteolytica DSM 3090</name>
    <dbReference type="NCBI Taxonomy" id="1121331"/>
    <lineage>
        <taxon>Bacteria</taxon>
        <taxon>Bacillati</taxon>
        <taxon>Bacillota</taxon>
        <taxon>Clostridia</taxon>
        <taxon>Eubacteriales</taxon>
        <taxon>Clostridiaceae</taxon>
        <taxon>Hathewaya</taxon>
    </lineage>
</organism>
<dbReference type="InterPro" id="IPR057246">
    <property type="entry name" value="CARBOXYPEPT_ZN_1"/>
</dbReference>
<dbReference type="InterPro" id="IPR036779">
    <property type="entry name" value="LysM_dom_sf"/>
</dbReference>
<sequence>MIILKENDRGNKVSKLQSILRQLKFYKEPVDGIFGAKTKEAVINFQKSNGLLDTGIVDDLTMDAIDRYRNGYFIYSVEKGDTLSGIGEKYGVSLQQLVMINKLEDDSILTIGQELIIPYPGINIVPTDVKYDYEVLERNIKSLKVLYPFLQVGTIGESVLGKKMYYLRLGTGEKEVGYNGAHHAIEWITSTFLMKFIEEFSKVYSKKQEFFGYSPEKIWNEASMYIVPMVNPDGVDLVINGVEESNPYYDKLIKWNKGSKDFSTTWSANIRGVDLNHNYDASFEESKKAEESYGVFGPGPTRYGGPYPQSEPESNNLVNFTREHDFRLVLAYHSQGEVIYWQYLDEAPQEALPIGETFAKISGYSLSETTGITSFAGYKDWFIKEFNRPGYTVEVGLGKNPLPLSQICEIYRDNAGVLMEAAIITE</sequence>
<feature type="domain" description="LysM" evidence="9">
    <location>
        <begin position="73"/>
        <end position="117"/>
    </location>
</feature>
<dbReference type="Pfam" id="PF01476">
    <property type="entry name" value="LysM"/>
    <property type="match status" value="1"/>
</dbReference>
<evidence type="ECO:0000256" key="8">
    <source>
        <dbReference type="PROSITE-ProRule" id="PRU01379"/>
    </source>
</evidence>
<dbReference type="PRINTS" id="PR00765">
    <property type="entry name" value="CRBOXYPTASEA"/>
</dbReference>
<dbReference type="CDD" id="cd00118">
    <property type="entry name" value="LysM"/>
    <property type="match status" value="1"/>
</dbReference>
<dbReference type="Gene3D" id="3.40.630.10">
    <property type="entry name" value="Zn peptidases"/>
    <property type="match status" value="1"/>
</dbReference>
<evidence type="ECO:0000259" key="10">
    <source>
        <dbReference type="PROSITE" id="PS52035"/>
    </source>
</evidence>
<keyword evidence="4" id="KW-0479">Metal-binding</keyword>
<dbReference type="SUPFAM" id="SSF47090">
    <property type="entry name" value="PGBD-like"/>
    <property type="match status" value="1"/>
</dbReference>
<dbReference type="InterPro" id="IPR034274">
    <property type="entry name" value="ENP1_M14_CPD"/>
</dbReference>
<dbReference type="InterPro" id="IPR018392">
    <property type="entry name" value="LysM"/>
</dbReference>
<dbReference type="SUPFAM" id="SSF53187">
    <property type="entry name" value="Zn-dependent exopeptidases"/>
    <property type="match status" value="1"/>
</dbReference>
<feature type="active site" description="Proton donor/acceptor" evidence="8">
    <location>
        <position position="394"/>
    </location>
</feature>
<dbReference type="Proteomes" id="UP000183952">
    <property type="component" value="Unassembled WGS sequence"/>
</dbReference>
<keyword evidence="12" id="KW-1185">Reference proteome</keyword>
<dbReference type="PROSITE" id="PS00132">
    <property type="entry name" value="CARBOXYPEPT_ZN_1"/>
    <property type="match status" value="1"/>
</dbReference>
<dbReference type="InterPro" id="IPR036366">
    <property type="entry name" value="PGBDSf"/>
</dbReference>
<evidence type="ECO:0000256" key="4">
    <source>
        <dbReference type="ARBA" id="ARBA00022723"/>
    </source>
</evidence>
<dbReference type="Gene3D" id="3.10.350.10">
    <property type="entry name" value="LysM domain"/>
    <property type="match status" value="1"/>
</dbReference>
<evidence type="ECO:0000259" key="9">
    <source>
        <dbReference type="PROSITE" id="PS51782"/>
    </source>
</evidence>
<evidence type="ECO:0000256" key="1">
    <source>
        <dbReference type="ARBA" id="ARBA00001947"/>
    </source>
</evidence>
<evidence type="ECO:0000313" key="11">
    <source>
        <dbReference type="EMBL" id="SHJ57009.1"/>
    </source>
</evidence>
<evidence type="ECO:0000256" key="5">
    <source>
        <dbReference type="ARBA" id="ARBA00022801"/>
    </source>
</evidence>
<dbReference type="GO" id="GO:0005615">
    <property type="term" value="C:extracellular space"/>
    <property type="evidence" value="ECO:0007669"/>
    <property type="project" value="TreeGrafter"/>
</dbReference>
<dbReference type="Gene3D" id="1.10.101.10">
    <property type="entry name" value="PGBD-like superfamily/PGBD"/>
    <property type="match status" value="1"/>
</dbReference>
<dbReference type="PANTHER" id="PTHR11705:SF143">
    <property type="entry name" value="SLL0236 PROTEIN"/>
    <property type="match status" value="1"/>
</dbReference>
<dbReference type="AlphaFoldDB" id="A0A1M6KDJ0"/>
<dbReference type="Pfam" id="PF00246">
    <property type="entry name" value="Peptidase_M14"/>
    <property type="match status" value="1"/>
</dbReference>
<keyword evidence="3" id="KW-0645">Protease</keyword>
<dbReference type="GO" id="GO:0008270">
    <property type="term" value="F:zinc ion binding"/>
    <property type="evidence" value="ECO:0007669"/>
    <property type="project" value="InterPro"/>
</dbReference>
<dbReference type="SMART" id="SM00257">
    <property type="entry name" value="LysM"/>
    <property type="match status" value="1"/>
</dbReference>
<dbReference type="CDD" id="cd06229">
    <property type="entry name" value="M14_Endopeptidase_I"/>
    <property type="match status" value="1"/>
</dbReference>
<dbReference type="EMBL" id="FRAD01000004">
    <property type="protein sequence ID" value="SHJ57009.1"/>
    <property type="molecule type" value="Genomic_DNA"/>
</dbReference>
<dbReference type="SMART" id="SM00631">
    <property type="entry name" value="Zn_pept"/>
    <property type="match status" value="1"/>
</dbReference>
<evidence type="ECO:0000256" key="6">
    <source>
        <dbReference type="ARBA" id="ARBA00022833"/>
    </source>
</evidence>
<dbReference type="OrthoDB" id="9811296at2"/>
<dbReference type="PROSITE" id="PS51782">
    <property type="entry name" value="LYSM"/>
    <property type="match status" value="1"/>
</dbReference>
<protein>
    <submittedName>
        <fullName evidence="11">Gamma-D-glutamyl-(L)-meso-diaminopimelate peptidase I. Metallo peptidase. MEROPS family M14C</fullName>
    </submittedName>
</protein>
<evidence type="ECO:0000256" key="7">
    <source>
        <dbReference type="ARBA" id="ARBA00023049"/>
    </source>
</evidence>
<keyword evidence="5" id="KW-0378">Hydrolase</keyword>
<evidence type="ECO:0000256" key="3">
    <source>
        <dbReference type="ARBA" id="ARBA00022670"/>
    </source>
</evidence>
<dbReference type="GO" id="GO:0004181">
    <property type="term" value="F:metallocarboxypeptidase activity"/>
    <property type="evidence" value="ECO:0007669"/>
    <property type="project" value="InterPro"/>
</dbReference>
<name>A0A1M6KDJ0_9CLOT</name>
<dbReference type="RefSeq" id="WP_072901808.1">
    <property type="nucleotide sequence ID" value="NZ_FRAD01000004.1"/>
</dbReference>
<dbReference type="InterPro" id="IPR002477">
    <property type="entry name" value="Peptidoglycan-bd-like"/>
</dbReference>
<dbReference type="STRING" id="1121331.SAMN02745248_00430"/>
<evidence type="ECO:0000256" key="2">
    <source>
        <dbReference type="ARBA" id="ARBA00005988"/>
    </source>
</evidence>
<reference evidence="11 12" key="1">
    <citation type="submission" date="2016-11" db="EMBL/GenBank/DDBJ databases">
        <authorList>
            <person name="Jaros S."/>
            <person name="Januszkiewicz K."/>
            <person name="Wedrychowicz H."/>
        </authorList>
    </citation>
    <scope>NUCLEOTIDE SEQUENCE [LARGE SCALE GENOMIC DNA]</scope>
    <source>
        <strain evidence="11 12">DSM 3090</strain>
    </source>
</reference>
<dbReference type="InterPro" id="IPR000834">
    <property type="entry name" value="Peptidase_M14"/>
</dbReference>
<accession>A0A1M6KDJ0</accession>
<dbReference type="GO" id="GO:0006508">
    <property type="term" value="P:proteolysis"/>
    <property type="evidence" value="ECO:0007669"/>
    <property type="project" value="UniProtKB-KW"/>
</dbReference>
<dbReference type="PROSITE" id="PS52035">
    <property type="entry name" value="PEPTIDASE_M14"/>
    <property type="match status" value="1"/>
</dbReference>
<gene>
    <name evidence="11" type="ORF">SAMN02745248_00430</name>
</gene>
<dbReference type="InterPro" id="IPR036365">
    <property type="entry name" value="PGBD-like_sf"/>
</dbReference>
<comment type="similarity">
    <text evidence="2 8">Belongs to the peptidase M14 family.</text>
</comment>
<proteinExistence type="inferred from homology"/>